<evidence type="ECO:0000256" key="5">
    <source>
        <dbReference type="ARBA" id="ARBA00023136"/>
    </source>
</evidence>
<reference evidence="7 8" key="1">
    <citation type="submission" date="2017-10" db="EMBL/GenBank/DDBJ databases">
        <title>The draft genome sequence of Williamsia sp. BULT 1.1 isolated from the semi-arid grassland soils from South Africa.</title>
        <authorList>
            <person name="Kabwe M.H."/>
            <person name="Govender N."/>
            <person name="Mutseka Lunga P."/>
            <person name="Vikram S."/>
            <person name="Makhalanyane T.P."/>
        </authorList>
    </citation>
    <scope>NUCLEOTIDE SEQUENCE [LARGE SCALE GENOMIC DNA]</scope>
    <source>
        <strain evidence="7 8">BULT 1.1</strain>
    </source>
</reference>
<feature type="transmembrane region" description="Helical" evidence="6">
    <location>
        <begin position="409"/>
        <end position="431"/>
    </location>
</feature>
<evidence type="ECO:0000256" key="6">
    <source>
        <dbReference type="SAM" id="Phobius"/>
    </source>
</evidence>
<dbReference type="InterPro" id="IPR050367">
    <property type="entry name" value="APC_superfamily"/>
</dbReference>
<comment type="caution">
    <text evidence="7">The sequence shown here is derived from an EMBL/GenBank/DDBJ whole genome shotgun (WGS) entry which is preliminary data.</text>
</comment>
<dbReference type="RefSeq" id="WP_099382938.1">
    <property type="nucleotide sequence ID" value="NZ_PEBD01000008.1"/>
</dbReference>
<dbReference type="Pfam" id="PF13520">
    <property type="entry name" value="AA_permease_2"/>
    <property type="match status" value="1"/>
</dbReference>
<comment type="subcellular location">
    <subcellularLocation>
        <location evidence="1">Cell membrane</location>
        <topology evidence="1">Multi-pass membrane protein</topology>
    </subcellularLocation>
</comment>
<keyword evidence="5 6" id="KW-0472">Membrane</keyword>
<dbReference type="AlphaFoldDB" id="A0A2G3PMB4"/>
<evidence type="ECO:0000256" key="3">
    <source>
        <dbReference type="ARBA" id="ARBA00022692"/>
    </source>
</evidence>
<evidence type="ECO:0000313" key="8">
    <source>
        <dbReference type="Proteomes" id="UP000225108"/>
    </source>
</evidence>
<feature type="transmembrane region" description="Helical" evidence="6">
    <location>
        <begin position="99"/>
        <end position="121"/>
    </location>
</feature>
<feature type="transmembrane region" description="Helical" evidence="6">
    <location>
        <begin position="141"/>
        <end position="162"/>
    </location>
</feature>
<dbReference type="PANTHER" id="PTHR42770">
    <property type="entry name" value="AMINO ACID TRANSPORTER-RELATED"/>
    <property type="match status" value="1"/>
</dbReference>
<feature type="transmembrane region" description="Helical" evidence="6">
    <location>
        <begin position="341"/>
        <end position="362"/>
    </location>
</feature>
<feature type="transmembrane region" description="Helical" evidence="6">
    <location>
        <begin position="374"/>
        <end position="397"/>
    </location>
</feature>
<sequence length="477" mass="49968">MAVPNDELISPVDTHQLKKNTIGVAGMVFMVVAATAPLTAMASNLSIGLAFGVGEGLVGLLVLVGILLALFTAGYVVLSRRVINAGAYYAFIGYGLGKASGAGSAFVATVAYNLAAAGMIAATGYFADIAVGTMTDIDLPWYVYGAIALVITAVLGLVGVEITKQVTSLVSIAQFGIIIWLGIAILVQRPEGFSLNVFAPDRMFEGNLALSLVFCVLSFAGFEATAIYGEEARAPRRSIKVATYCALALLVLVFMGSTWSIVAAFPDVQTVAAEDPGSLIFATASEYLGGWSDEMLSLLVAFSFLAAAVAFHNMAARYMFALGRSRLLPERCADVHPRFGTPQVSCAVQIAISLIVLVPFVIAKSDPIINLFPAVSGITSLSIIGLMIGCCLSVVVASMRGRLDGETAWSSKIAPAISGLLLTAIGVIVVINYQDVTGSDSWIVAAMPAIPIIGAIYGAVIYRRRGHGHDLEEHLTD</sequence>
<dbReference type="PANTHER" id="PTHR42770:SF16">
    <property type="entry name" value="AMINO ACID PERMEASE"/>
    <property type="match status" value="1"/>
</dbReference>
<dbReference type="GO" id="GO:0005886">
    <property type="term" value="C:plasma membrane"/>
    <property type="evidence" value="ECO:0007669"/>
    <property type="project" value="UniProtKB-SubCell"/>
</dbReference>
<dbReference type="InterPro" id="IPR002293">
    <property type="entry name" value="AA/rel_permease1"/>
</dbReference>
<feature type="transmembrane region" description="Helical" evidence="6">
    <location>
        <begin position="443"/>
        <end position="462"/>
    </location>
</feature>
<feature type="transmembrane region" description="Helical" evidence="6">
    <location>
        <begin position="208"/>
        <end position="229"/>
    </location>
</feature>
<dbReference type="EMBL" id="PEBD01000008">
    <property type="protein sequence ID" value="PHV66934.1"/>
    <property type="molecule type" value="Genomic_DNA"/>
</dbReference>
<feature type="transmembrane region" description="Helical" evidence="6">
    <location>
        <begin position="295"/>
        <end position="320"/>
    </location>
</feature>
<dbReference type="GO" id="GO:0022857">
    <property type="term" value="F:transmembrane transporter activity"/>
    <property type="evidence" value="ECO:0007669"/>
    <property type="project" value="InterPro"/>
</dbReference>
<feature type="transmembrane region" description="Helical" evidence="6">
    <location>
        <begin position="169"/>
        <end position="188"/>
    </location>
</feature>
<feature type="transmembrane region" description="Helical" evidence="6">
    <location>
        <begin position="24"/>
        <end position="51"/>
    </location>
</feature>
<dbReference type="PIRSF" id="PIRSF006060">
    <property type="entry name" value="AA_transporter"/>
    <property type="match status" value="1"/>
</dbReference>
<feature type="transmembrane region" description="Helical" evidence="6">
    <location>
        <begin position="241"/>
        <end position="265"/>
    </location>
</feature>
<keyword evidence="2" id="KW-1003">Cell membrane</keyword>
<organism evidence="7 8">
    <name type="scientific">Williamsia marianensis</name>
    <dbReference type="NCBI Taxonomy" id="85044"/>
    <lineage>
        <taxon>Bacteria</taxon>
        <taxon>Bacillati</taxon>
        <taxon>Actinomycetota</taxon>
        <taxon>Actinomycetes</taxon>
        <taxon>Mycobacteriales</taxon>
        <taxon>Nocardiaceae</taxon>
        <taxon>Williamsia</taxon>
    </lineage>
</organism>
<protein>
    <submittedName>
        <fullName evidence="7">Amino acid permease</fullName>
    </submittedName>
</protein>
<feature type="transmembrane region" description="Helical" evidence="6">
    <location>
        <begin position="57"/>
        <end position="78"/>
    </location>
</feature>
<gene>
    <name evidence="7" type="ORF">CSW57_11900</name>
</gene>
<evidence type="ECO:0000313" key="7">
    <source>
        <dbReference type="EMBL" id="PHV66934.1"/>
    </source>
</evidence>
<evidence type="ECO:0000256" key="4">
    <source>
        <dbReference type="ARBA" id="ARBA00022989"/>
    </source>
</evidence>
<accession>A0A2G3PMB4</accession>
<proteinExistence type="predicted"/>
<dbReference type="Proteomes" id="UP000225108">
    <property type="component" value="Unassembled WGS sequence"/>
</dbReference>
<name>A0A2G3PMB4_WILMA</name>
<keyword evidence="4 6" id="KW-1133">Transmembrane helix</keyword>
<evidence type="ECO:0000256" key="2">
    <source>
        <dbReference type="ARBA" id="ARBA00022475"/>
    </source>
</evidence>
<dbReference type="Gene3D" id="1.20.1740.10">
    <property type="entry name" value="Amino acid/polyamine transporter I"/>
    <property type="match status" value="1"/>
</dbReference>
<keyword evidence="3 6" id="KW-0812">Transmembrane</keyword>
<evidence type="ECO:0000256" key="1">
    <source>
        <dbReference type="ARBA" id="ARBA00004651"/>
    </source>
</evidence>